<evidence type="ECO:0000256" key="3">
    <source>
        <dbReference type="ARBA" id="ARBA00022989"/>
    </source>
</evidence>
<dbReference type="EMBL" id="JACOFU010000003">
    <property type="protein sequence ID" value="MBC3831501.1"/>
    <property type="molecule type" value="Genomic_DNA"/>
</dbReference>
<feature type="transmembrane region" description="Helical" evidence="5">
    <location>
        <begin position="24"/>
        <end position="53"/>
    </location>
</feature>
<dbReference type="InterPro" id="IPR007016">
    <property type="entry name" value="O-antigen_ligase-rel_domated"/>
</dbReference>
<keyword evidence="2 5" id="KW-0812">Transmembrane</keyword>
<comment type="caution">
    <text evidence="7">The sequence shown here is derived from an EMBL/GenBank/DDBJ whole genome shotgun (WGS) entry which is preliminary data.</text>
</comment>
<feature type="transmembrane region" description="Helical" evidence="5">
    <location>
        <begin position="349"/>
        <end position="374"/>
    </location>
</feature>
<dbReference type="GO" id="GO:0016874">
    <property type="term" value="F:ligase activity"/>
    <property type="evidence" value="ECO:0007669"/>
    <property type="project" value="UniProtKB-KW"/>
</dbReference>
<evidence type="ECO:0000256" key="5">
    <source>
        <dbReference type="SAM" id="Phobius"/>
    </source>
</evidence>
<keyword evidence="3 5" id="KW-1133">Transmembrane helix</keyword>
<evidence type="ECO:0000256" key="4">
    <source>
        <dbReference type="ARBA" id="ARBA00023136"/>
    </source>
</evidence>
<feature type="transmembrane region" description="Helical" evidence="5">
    <location>
        <begin position="186"/>
        <end position="202"/>
    </location>
</feature>
<feature type="transmembrane region" description="Helical" evidence="5">
    <location>
        <begin position="93"/>
        <end position="113"/>
    </location>
</feature>
<dbReference type="PANTHER" id="PTHR37422">
    <property type="entry name" value="TEICHURONIC ACID BIOSYNTHESIS PROTEIN TUAE"/>
    <property type="match status" value="1"/>
</dbReference>
<proteinExistence type="predicted"/>
<dbReference type="Pfam" id="PF04932">
    <property type="entry name" value="Wzy_C"/>
    <property type="match status" value="1"/>
</dbReference>
<feature type="transmembrane region" description="Helical" evidence="5">
    <location>
        <begin position="65"/>
        <end position="87"/>
    </location>
</feature>
<name>A0ABR6XPY0_9BURK</name>
<reference evidence="7 8" key="1">
    <citation type="submission" date="2020-08" db="EMBL/GenBank/DDBJ databases">
        <title>Novel species isolated from subtropical streams in China.</title>
        <authorList>
            <person name="Lu H."/>
        </authorList>
    </citation>
    <scope>NUCLEOTIDE SEQUENCE [LARGE SCALE GENOMIC DNA]</scope>
    <source>
        <strain evidence="7 8">KCTC 52442</strain>
    </source>
</reference>
<dbReference type="Proteomes" id="UP000643610">
    <property type="component" value="Unassembled WGS sequence"/>
</dbReference>
<evidence type="ECO:0000313" key="7">
    <source>
        <dbReference type="EMBL" id="MBC3831501.1"/>
    </source>
</evidence>
<feature type="transmembrane region" description="Helical" evidence="5">
    <location>
        <begin position="232"/>
        <end position="250"/>
    </location>
</feature>
<comment type="subcellular location">
    <subcellularLocation>
        <location evidence="1">Membrane</location>
        <topology evidence="1">Multi-pass membrane protein</topology>
    </subcellularLocation>
</comment>
<sequence>MRNSKTLVSLDGKSDWRQQLPTQILALLPFTLFFQVGLMYAGLIFFLLAWALSGDWRNKLARIQSSALLLPVVCLSLLSIIISTLHPHPAGEFAAAFSHYQTYWFLFPMLSLASGEWQQKAIRNFFLGAVIAASLFYLNSIGVLPDIKLFKSYVVYEGNKSILLGLLMAIAAAWMLHEWRLRKNLHLWRALTFAYVVAALVLCTKSRTASLLFLLLCGLLIFRNFSFRWWQLGALAGTLLLGGAGISYVAQLPAPVTCLAKEMHENFKMSGAQIVLNRGICTVHQVRDFGQTKQATQDGMRLELYLNTWQMIAQSPWIGHGVGNWLPMYQQKAQGQISEKMTTPHNDYLLYWFELGLGGLLALLTIWLTQLRVAYQMVNSEHTERAMLVSALTVAMMFAACFNAILRDGVFAFAMLILLAIPMAGVTRTALKPR</sequence>
<accession>A0ABR6XPY0</accession>
<keyword evidence="8" id="KW-1185">Reference proteome</keyword>
<protein>
    <submittedName>
        <fullName evidence="7">O-antigen ligase family protein</fullName>
    </submittedName>
</protein>
<feature type="transmembrane region" description="Helical" evidence="5">
    <location>
        <begin position="411"/>
        <end position="431"/>
    </location>
</feature>
<keyword evidence="7" id="KW-0436">Ligase</keyword>
<feature type="transmembrane region" description="Helical" evidence="5">
    <location>
        <begin position="208"/>
        <end position="225"/>
    </location>
</feature>
<organism evidence="7 8">
    <name type="scientific">Undibacterium amnicola</name>
    <dbReference type="NCBI Taxonomy" id="1834038"/>
    <lineage>
        <taxon>Bacteria</taxon>
        <taxon>Pseudomonadati</taxon>
        <taxon>Pseudomonadota</taxon>
        <taxon>Betaproteobacteria</taxon>
        <taxon>Burkholderiales</taxon>
        <taxon>Oxalobacteraceae</taxon>
        <taxon>Undibacterium</taxon>
    </lineage>
</organism>
<dbReference type="RefSeq" id="WP_186890556.1">
    <property type="nucleotide sequence ID" value="NZ_JACOFU010000003.1"/>
</dbReference>
<dbReference type="InterPro" id="IPR051533">
    <property type="entry name" value="WaaL-like"/>
</dbReference>
<keyword evidence="4 5" id="KW-0472">Membrane</keyword>
<evidence type="ECO:0000259" key="6">
    <source>
        <dbReference type="Pfam" id="PF04932"/>
    </source>
</evidence>
<evidence type="ECO:0000256" key="2">
    <source>
        <dbReference type="ARBA" id="ARBA00022692"/>
    </source>
</evidence>
<feature type="domain" description="O-antigen ligase-related" evidence="6">
    <location>
        <begin position="197"/>
        <end position="364"/>
    </location>
</feature>
<dbReference type="PANTHER" id="PTHR37422:SF13">
    <property type="entry name" value="LIPOPOLYSACCHARIDE BIOSYNTHESIS PROTEIN PA4999-RELATED"/>
    <property type="match status" value="1"/>
</dbReference>
<feature type="transmembrane region" description="Helical" evidence="5">
    <location>
        <begin position="162"/>
        <end position="179"/>
    </location>
</feature>
<feature type="transmembrane region" description="Helical" evidence="5">
    <location>
        <begin position="125"/>
        <end position="142"/>
    </location>
</feature>
<evidence type="ECO:0000313" key="8">
    <source>
        <dbReference type="Proteomes" id="UP000643610"/>
    </source>
</evidence>
<gene>
    <name evidence="7" type="ORF">H8K33_08265</name>
</gene>
<feature type="transmembrane region" description="Helical" evidence="5">
    <location>
        <begin position="386"/>
        <end position="405"/>
    </location>
</feature>
<evidence type="ECO:0000256" key="1">
    <source>
        <dbReference type="ARBA" id="ARBA00004141"/>
    </source>
</evidence>